<sequence>MAALPFKVLAAVFLVQVVVLSRAGVSAQTHHVVGGDGGWGPDFNVSSWLAGRVFRVGDKIWFKRSTAAEENIVEVESPEEFESCNLKNPIRMYTDPVSHVALEKEGVRYFTSANPDSCLNGLKLPVAVVSPSEFDPSFPFQPSPGFGPFFPDFGPPPPIEPPPSFPPPVPTEPPPSFGPPVPTEPPPAFGPPPVPTEPPPAFRPPPPPSAAAHINGLTSVLFAGLFCYVGI</sequence>
<evidence type="ECO:0000256" key="2">
    <source>
        <dbReference type="ARBA" id="ARBA00023180"/>
    </source>
</evidence>
<evidence type="ECO:0000256" key="4">
    <source>
        <dbReference type="SAM" id="SignalP"/>
    </source>
</evidence>
<proteinExistence type="predicted"/>
<dbReference type="Pfam" id="PF02298">
    <property type="entry name" value="Cu_bind_like"/>
    <property type="match status" value="1"/>
</dbReference>
<dbReference type="Gene3D" id="2.60.40.420">
    <property type="entry name" value="Cupredoxins - blue copper proteins"/>
    <property type="match status" value="1"/>
</dbReference>
<dbReference type="PROSITE" id="PS51485">
    <property type="entry name" value="PHYTOCYANIN"/>
    <property type="match status" value="1"/>
</dbReference>
<name>A0AAW2T1M5_SESRA</name>
<feature type="compositionally biased region" description="Pro residues" evidence="3">
    <location>
        <begin position="153"/>
        <end position="209"/>
    </location>
</feature>
<keyword evidence="2" id="KW-0325">Glycoprotein</keyword>
<feature type="chain" id="PRO_5043923910" description="Phytocyanin domain-containing protein" evidence="4">
    <location>
        <begin position="28"/>
        <end position="231"/>
    </location>
</feature>
<dbReference type="InterPro" id="IPR039391">
    <property type="entry name" value="Phytocyanin-like"/>
</dbReference>
<evidence type="ECO:0000259" key="5">
    <source>
        <dbReference type="PROSITE" id="PS51485"/>
    </source>
</evidence>
<feature type="domain" description="Phytocyanin" evidence="5">
    <location>
        <begin position="29"/>
        <end position="130"/>
    </location>
</feature>
<comment type="caution">
    <text evidence="6">The sequence shown here is derived from an EMBL/GenBank/DDBJ whole genome shotgun (WGS) entry which is preliminary data.</text>
</comment>
<dbReference type="CDD" id="cd04216">
    <property type="entry name" value="Phytocyanin"/>
    <property type="match status" value="1"/>
</dbReference>
<protein>
    <recommendedName>
        <fullName evidence="5">Phytocyanin domain-containing protein</fullName>
    </recommendedName>
</protein>
<dbReference type="PANTHER" id="PTHR33021">
    <property type="entry name" value="BLUE COPPER PROTEIN"/>
    <property type="match status" value="1"/>
</dbReference>
<reference evidence="6" key="2">
    <citation type="journal article" date="2024" name="Plant">
        <title>Genomic evolution and insights into agronomic trait innovations of Sesamum species.</title>
        <authorList>
            <person name="Miao H."/>
            <person name="Wang L."/>
            <person name="Qu L."/>
            <person name="Liu H."/>
            <person name="Sun Y."/>
            <person name="Le M."/>
            <person name="Wang Q."/>
            <person name="Wei S."/>
            <person name="Zheng Y."/>
            <person name="Lin W."/>
            <person name="Duan Y."/>
            <person name="Cao H."/>
            <person name="Xiong S."/>
            <person name="Wang X."/>
            <person name="Wei L."/>
            <person name="Li C."/>
            <person name="Ma Q."/>
            <person name="Ju M."/>
            <person name="Zhao R."/>
            <person name="Li G."/>
            <person name="Mu C."/>
            <person name="Tian Q."/>
            <person name="Mei H."/>
            <person name="Zhang T."/>
            <person name="Gao T."/>
            <person name="Zhang H."/>
        </authorList>
    </citation>
    <scope>NUCLEOTIDE SEQUENCE</scope>
    <source>
        <strain evidence="6">G02</strain>
    </source>
</reference>
<dbReference type="InterPro" id="IPR003245">
    <property type="entry name" value="Phytocyanin_dom"/>
</dbReference>
<dbReference type="InterPro" id="IPR008972">
    <property type="entry name" value="Cupredoxin"/>
</dbReference>
<dbReference type="GO" id="GO:0005886">
    <property type="term" value="C:plasma membrane"/>
    <property type="evidence" value="ECO:0007669"/>
    <property type="project" value="TreeGrafter"/>
</dbReference>
<evidence type="ECO:0000256" key="3">
    <source>
        <dbReference type="SAM" id="MobiDB-lite"/>
    </source>
</evidence>
<organism evidence="6">
    <name type="scientific">Sesamum radiatum</name>
    <name type="common">Black benniseed</name>
    <dbReference type="NCBI Taxonomy" id="300843"/>
    <lineage>
        <taxon>Eukaryota</taxon>
        <taxon>Viridiplantae</taxon>
        <taxon>Streptophyta</taxon>
        <taxon>Embryophyta</taxon>
        <taxon>Tracheophyta</taxon>
        <taxon>Spermatophyta</taxon>
        <taxon>Magnoliopsida</taxon>
        <taxon>eudicotyledons</taxon>
        <taxon>Gunneridae</taxon>
        <taxon>Pentapetalae</taxon>
        <taxon>asterids</taxon>
        <taxon>lamiids</taxon>
        <taxon>Lamiales</taxon>
        <taxon>Pedaliaceae</taxon>
        <taxon>Sesamum</taxon>
    </lineage>
</organism>
<dbReference type="AlphaFoldDB" id="A0AAW2T1M5"/>
<evidence type="ECO:0000313" key="6">
    <source>
        <dbReference type="EMBL" id="KAL0398841.1"/>
    </source>
</evidence>
<reference evidence="6" key="1">
    <citation type="submission" date="2020-06" db="EMBL/GenBank/DDBJ databases">
        <authorList>
            <person name="Li T."/>
            <person name="Hu X."/>
            <person name="Zhang T."/>
            <person name="Song X."/>
            <person name="Zhang H."/>
            <person name="Dai N."/>
            <person name="Sheng W."/>
            <person name="Hou X."/>
            <person name="Wei L."/>
        </authorList>
    </citation>
    <scope>NUCLEOTIDE SEQUENCE</scope>
    <source>
        <strain evidence="6">G02</strain>
        <tissue evidence="6">Leaf</tissue>
    </source>
</reference>
<dbReference type="SUPFAM" id="SSF49503">
    <property type="entry name" value="Cupredoxins"/>
    <property type="match status" value="1"/>
</dbReference>
<dbReference type="PANTHER" id="PTHR33021:SF31">
    <property type="entry name" value="OS02G0720100 PROTEIN"/>
    <property type="match status" value="1"/>
</dbReference>
<dbReference type="EMBL" id="JACGWJ010000009">
    <property type="protein sequence ID" value="KAL0398841.1"/>
    <property type="molecule type" value="Genomic_DNA"/>
</dbReference>
<keyword evidence="1" id="KW-1015">Disulfide bond</keyword>
<keyword evidence="4" id="KW-0732">Signal</keyword>
<dbReference type="FunFam" id="2.60.40.420:FF:000034">
    <property type="entry name" value="Cupredoxin superfamily protein"/>
    <property type="match status" value="1"/>
</dbReference>
<evidence type="ECO:0000256" key="1">
    <source>
        <dbReference type="ARBA" id="ARBA00023157"/>
    </source>
</evidence>
<feature type="signal peptide" evidence="4">
    <location>
        <begin position="1"/>
        <end position="27"/>
    </location>
</feature>
<feature type="region of interest" description="Disordered" evidence="3">
    <location>
        <begin position="151"/>
        <end position="210"/>
    </location>
</feature>
<accession>A0AAW2T1M5</accession>
<dbReference type="GO" id="GO:0009055">
    <property type="term" value="F:electron transfer activity"/>
    <property type="evidence" value="ECO:0007669"/>
    <property type="project" value="InterPro"/>
</dbReference>
<gene>
    <name evidence="6" type="ORF">Sradi_2227400</name>
</gene>